<dbReference type="GO" id="GO:0050660">
    <property type="term" value="F:flavin adenine dinucleotide binding"/>
    <property type="evidence" value="ECO:0007669"/>
    <property type="project" value="InterPro"/>
</dbReference>
<keyword evidence="5" id="KW-0560">Oxidoreductase</keyword>
<evidence type="ECO:0000256" key="5">
    <source>
        <dbReference type="ARBA" id="ARBA00023002"/>
    </source>
</evidence>
<dbReference type="GO" id="GO:0050031">
    <property type="term" value="F:L-pipecolate oxidase activity"/>
    <property type="evidence" value="ECO:0007669"/>
    <property type="project" value="TreeGrafter"/>
</dbReference>
<accession>R9PN95</accession>
<dbReference type="Gene3D" id="3.30.9.10">
    <property type="entry name" value="D-Amino Acid Oxidase, subunit A, domain 2"/>
    <property type="match status" value="1"/>
</dbReference>
<evidence type="ECO:0000259" key="6">
    <source>
        <dbReference type="Pfam" id="PF01266"/>
    </source>
</evidence>
<feature type="domain" description="FAD dependent oxidoreductase" evidence="6">
    <location>
        <begin position="6"/>
        <end position="435"/>
    </location>
</feature>
<dbReference type="EMBL" id="DF238832">
    <property type="protein sequence ID" value="GAC99610.1"/>
    <property type="molecule type" value="Genomic_DNA"/>
</dbReference>
<evidence type="ECO:0000256" key="3">
    <source>
        <dbReference type="ARBA" id="ARBA00022630"/>
    </source>
</evidence>
<dbReference type="Gene3D" id="3.50.50.60">
    <property type="entry name" value="FAD/NAD(P)-binding domain"/>
    <property type="match status" value="1"/>
</dbReference>
<dbReference type="GO" id="GO:0004657">
    <property type="term" value="F:proline dehydrogenase activity"/>
    <property type="evidence" value="ECO:0007669"/>
    <property type="project" value="TreeGrafter"/>
</dbReference>
<keyword evidence="8" id="KW-1185">Reference proteome</keyword>
<dbReference type="RefSeq" id="XP_012193197.1">
    <property type="nucleotide sequence ID" value="XM_012337807.1"/>
</dbReference>
<evidence type="ECO:0000256" key="4">
    <source>
        <dbReference type="ARBA" id="ARBA00022827"/>
    </source>
</evidence>
<keyword evidence="4" id="KW-0274">FAD</keyword>
<dbReference type="SUPFAM" id="SSF51905">
    <property type="entry name" value="FAD/NAD(P)-binding domain"/>
    <property type="match status" value="1"/>
</dbReference>
<reference evidence="8" key="1">
    <citation type="journal article" date="2013" name="Genome Announc.">
        <title>Draft genome sequence of the basidiomycetous yeast-like fungus Pseudozyma hubeiensis SY62, which produces an abundant amount of the biosurfactant mannosylerythritol lipids.</title>
        <authorList>
            <person name="Konishi M."/>
            <person name="Hatada Y."/>
            <person name="Horiuchi J."/>
        </authorList>
    </citation>
    <scope>NUCLEOTIDE SEQUENCE [LARGE SCALE GENOMIC DNA]</scope>
    <source>
        <strain evidence="8">SY62</strain>
    </source>
</reference>
<dbReference type="InterPro" id="IPR006076">
    <property type="entry name" value="FAD-dep_OxRdtase"/>
</dbReference>
<dbReference type="InterPro" id="IPR036188">
    <property type="entry name" value="FAD/NAD-bd_sf"/>
</dbReference>
<dbReference type="GeneID" id="24112476"/>
<dbReference type="Proteomes" id="UP000014071">
    <property type="component" value="Unassembled WGS sequence"/>
</dbReference>
<dbReference type="Pfam" id="PF01266">
    <property type="entry name" value="DAO"/>
    <property type="match status" value="1"/>
</dbReference>
<dbReference type="HOGENOM" id="CLU_007884_0_1_1"/>
<evidence type="ECO:0000313" key="8">
    <source>
        <dbReference type="Proteomes" id="UP000014071"/>
    </source>
</evidence>
<gene>
    <name evidence="7" type="ORF">PHSY_007213</name>
</gene>
<evidence type="ECO:0000256" key="2">
    <source>
        <dbReference type="ARBA" id="ARBA00010989"/>
    </source>
</evidence>
<dbReference type="GO" id="GO:0008115">
    <property type="term" value="F:sarcosine oxidase activity"/>
    <property type="evidence" value="ECO:0007669"/>
    <property type="project" value="TreeGrafter"/>
</dbReference>
<evidence type="ECO:0000313" key="7">
    <source>
        <dbReference type="EMBL" id="GAC99610.1"/>
    </source>
</evidence>
<dbReference type="PANTHER" id="PTHR10961">
    <property type="entry name" value="PEROXISOMAL SARCOSINE OXIDASE"/>
    <property type="match status" value="1"/>
</dbReference>
<dbReference type="PANTHER" id="PTHR10961:SF46">
    <property type="entry name" value="PEROXISOMAL SARCOSINE OXIDASE"/>
    <property type="match status" value="1"/>
</dbReference>
<comment type="similarity">
    <text evidence="2">Belongs to the MSOX/MTOX family.</text>
</comment>
<proteinExistence type="inferred from homology"/>
<evidence type="ECO:0000256" key="1">
    <source>
        <dbReference type="ARBA" id="ARBA00001974"/>
    </source>
</evidence>
<dbReference type="InterPro" id="IPR045170">
    <property type="entry name" value="MTOX"/>
</dbReference>
<dbReference type="OrthoDB" id="2219495at2759"/>
<protein>
    <submittedName>
        <fullName evidence="7">Fructosyl amino acid oxidase</fullName>
    </submittedName>
</protein>
<comment type="cofactor">
    <cofactor evidence="1">
        <name>FAD</name>
        <dbReference type="ChEBI" id="CHEBI:57692"/>
    </cofactor>
</comment>
<name>R9PN95_PSEHS</name>
<organism evidence="7 8">
    <name type="scientific">Pseudozyma hubeiensis (strain SY62)</name>
    <name type="common">Yeast</name>
    <dbReference type="NCBI Taxonomy" id="1305764"/>
    <lineage>
        <taxon>Eukaryota</taxon>
        <taxon>Fungi</taxon>
        <taxon>Dikarya</taxon>
        <taxon>Basidiomycota</taxon>
        <taxon>Ustilaginomycotina</taxon>
        <taxon>Ustilaginomycetes</taxon>
        <taxon>Ustilaginales</taxon>
        <taxon>Ustilaginaceae</taxon>
        <taxon>Pseudozyma</taxon>
    </lineage>
</organism>
<dbReference type="eggNOG" id="KOG2820">
    <property type="taxonomic scope" value="Eukaryota"/>
</dbReference>
<sequence>MTSTSDYLIIGSGVCGTSIASYLSHLSPSPSITVIDRSPDGFVSASGASNDLNKIIRADYTDPTYCSLAKTAISKWRADDVLRKFYHEVGVLFRSQSGKGVGEYVDAGIKHAWEPKDVQLEVGVEGKKRAYRLTEDSQVEQILSGVEKSGLGEGLKGFGSTQTGYFNPRGGWAEANNATRAMLSHAITRGVKVVGNCLVTEFVLEGTKVVGVKTSSGTTLFAKNIVIATGAWTSDLLTTLTKPFSPSFSAAGGWLTRPSAQCVAILRLTAAEAEKFKGTPVVINFSSGFYLFEPVLEGGEWQMKIAYHSNGFVHPRPPSGTDTGAYPGFEASALEHSHSPATDHFGTAESCIPPTHLDIMLDELHKVYPSLAQKERVVGTRICWYSDTLDENWILDTLDHHPALQNAGVEASNVWVVSGDSGHAFKFLPVIGELWATVKGLQRNNWGVDLKRFTWNHQQSLHKIKQQGGKVTSADSNRFVAEQVEGLNARARL</sequence>
<dbReference type="AlphaFoldDB" id="R9PN95"/>
<dbReference type="STRING" id="1305764.R9PN95"/>
<keyword evidence="3" id="KW-0285">Flavoprotein</keyword>